<dbReference type="EMBL" id="NXID01000054">
    <property type="protein sequence ID" value="RXK13855.1"/>
    <property type="molecule type" value="Genomic_DNA"/>
</dbReference>
<comment type="caution">
    <text evidence="1">The sequence shown here is derived from an EMBL/GenBank/DDBJ whole genome shotgun (WGS) entry which is preliminary data.</text>
</comment>
<dbReference type="Proteomes" id="UP000290092">
    <property type="component" value="Unassembled WGS sequence"/>
</dbReference>
<proteinExistence type="predicted"/>
<keyword evidence="2" id="KW-1185">Reference proteome</keyword>
<evidence type="ECO:0000313" key="1">
    <source>
        <dbReference type="EMBL" id="RXK13855.1"/>
    </source>
</evidence>
<sequence length="250" mass="29722">MYKKLFLSIFFITLFSGCAKHNKVNELFQTNKAVEIANDYKEILSYLNTYKVKLDKRNPKQFNKDLKVAIHNQINSLNNIVSLKNFDNEILINYKQYLDMAFSSKNVYFRNDYLILGMYYMIYDSYSLKEFHKFTALNYNKEKLQNLYKNLHILRWRIKTAKNSDGKYLFLTWQNNWQVEFINKNIKNLNEINELTYIKTAKESILSPSNFSFEVLISLMILRVEDTLKNIGSEPSQITIDTIKSLVFII</sequence>
<dbReference type="RefSeq" id="WP_114841142.1">
    <property type="nucleotide sequence ID" value="NZ_CP031219.1"/>
</dbReference>
<evidence type="ECO:0000313" key="2">
    <source>
        <dbReference type="Proteomes" id="UP000290092"/>
    </source>
</evidence>
<organism evidence="1 2">
    <name type="scientific">Malaciobacter mytili LMG 24559</name>
    <dbReference type="NCBI Taxonomy" id="1032238"/>
    <lineage>
        <taxon>Bacteria</taxon>
        <taxon>Pseudomonadati</taxon>
        <taxon>Campylobacterota</taxon>
        <taxon>Epsilonproteobacteria</taxon>
        <taxon>Campylobacterales</taxon>
        <taxon>Arcobacteraceae</taxon>
        <taxon>Malaciobacter</taxon>
    </lineage>
</organism>
<evidence type="ECO:0008006" key="3">
    <source>
        <dbReference type="Google" id="ProtNLM"/>
    </source>
</evidence>
<protein>
    <recommendedName>
        <fullName evidence="3">Lipoprotein</fullName>
    </recommendedName>
</protein>
<dbReference type="PROSITE" id="PS51257">
    <property type="entry name" value="PROKAR_LIPOPROTEIN"/>
    <property type="match status" value="1"/>
</dbReference>
<gene>
    <name evidence="1" type="ORF">CP985_12380</name>
</gene>
<reference evidence="1 2" key="1">
    <citation type="submission" date="2017-09" db="EMBL/GenBank/DDBJ databases">
        <title>Genomics of the genus Arcobacter.</title>
        <authorList>
            <person name="Perez-Cataluna A."/>
            <person name="Figueras M.J."/>
            <person name="Salas-Masso N."/>
        </authorList>
    </citation>
    <scope>NUCLEOTIDE SEQUENCE [LARGE SCALE GENOMIC DNA]</scope>
    <source>
        <strain evidence="1 2">CECT 7386</strain>
    </source>
</reference>
<name>A0AAX2ACP3_9BACT</name>
<dbReference type="AlphaFoldDB" id="A0AAX2ACP3"/>
<dbReference type="KEGG" id="amyt:AMYT_0670"/>
<accession>A0AAX2ACP3</accession>